<organism evidence="8 9">
    <name type="scientific">Brevibacterium salitolerans</name>
    <dbReference type="NCBI Taxonomy" id="1403566"/>
    <lineage>
        <taxon>Bacteria</taxon>
        <taxon>Bacillati</taxon>
        <taxon>Actinomycetota</taxon>
        <taxon>Actinomycetes</taxon>
        <taxon>Micrococcales</taxon>
        <taxon>Brevibacteriaceae</taxon>
        <taxon>Brevibacterium</taxon>
    </lineage>
</organism>
<dbReference type="InterPro" id="IPR015797">
    <property type="entry name" value="NUDIX_hydrolase-like_dom_sf"/>
</dbReference>
<dbReference type="Proteomes" id="UP001500984">
    <property type="component" value="Unassembled WGS sequence"/>
</dbReference>
<comment type="caution">
    <text evidence="8">The sequence shown here is derived from an EMBL/GenBank/DDBJ whole genome shotgun (WGS) entry which is preliminary data.</text>
</comment>
<evidence type="ECO:0000256" key="6">
    <source>
        <dbReference type="ARBA" id="ARBA00023211"/>
    </source>
</evidence>
<gene>
    <name evidence="8" type="ORF">GCM10009823_20520</name>
</gene>
<name>A0ABN2WU13_9MICO</name>
<evidence type="ECO:0000313" key="8">
    <source>
        <dbReference type="EMBL" id="GAA2098947.1"/>
    </source>
</evidence>
<dbReference type="EMBL" id="BAAAPZ010000008">
    <property type="protein sequence ID" value="GAA2098947.1"/>
    <property type="molecule type" value="Genomic_DNA"/>
</dbReference>
<feature type="domain" description="Nudix hydrolase" evidence="7">
    <location>
        <begin position="54"/>
        <end position="197"/>
    </location>
</feature>
<evidence type="ECO:0000256" key="2">
    <source>
        <dbReference type="ARBA" id="ARBA00001946"/>
    </source>
</evidence>
<sequence length="234" mass="25307">MTAGERQSDPVRAQLEALLTAMTPEQWLRRSQAPAGMQVRAASVLMLFGRGAAPRTEAGAGELERLRQLGVEDVDVLLLQRAATLRQHAGQPAFPGGGADPEDASAVHTALREAEEETGLDPSGVDVIGTLDPLYVPASRFEVTPVLGWWSSPTPVDVVDRGESSLVERLAIADLVAPANRGVFAPPDRPWSTPVFDVGVMRPWGFTAGLLDWALSALGWDREWDRGRQLHVDF</sequence>
<dbReference type="Pfam" id="PF00293">
    <property type="entry name" value="NUDIX"/>
    <property type="match status" value="1"/>
</dbReference>
<keyword evidence="3" id="KW-0479">Metal-binding</keyword>
<evidence type="ECO:0000256" key="4">
    <source>
        <dbReference type="ARBA" id="ARBA00022801"/>
    </source>
</evidence>
<dbReference type="PANTHER" id="PTHR12992:SF11">
    <property type="entry name" value="MITOCHONDRIAL COENZYME A DIPHOSPHATASE NUDT8"/>
    <property type="match status" value="1"/>
</dbReference>
<keyword evidence="6" id="KW-0464">Manganese</keyword>
<dbReference type="RefSeq" id="WP_291795592.1">
    <property type="nucleotide sequence ID" value="NZ_BAAAPZ010000008.1"/>
</dbReference>
<dbReference type="SUPFAM" id="SSF55811">
    <property type="entry name" value="Nudix"/>
    <property type="match status" value="1"/>
</dbReference>
<protein>
    <submittedName>
        <fullName evidence="8">CoA pyrophosphatase</fullName>
    </submittedName>
</protein>
<evidence type="ECO:0000259" key="7">
    <source>
        <dbReference type="PROSITE" id="PS51462"/>
    </source>
</evidence>
<dbReference type="PROSITE" id="PS51462">
    <property type="entry name" value="NUDIX"/>
    <property type="match status" value="1"/>
</dbReference>
<keyword evidence="5" id="KW-0460">Magnesium</keyword>
<dbReference type="PANTHER" id="PTHR12992">
    <property type="entry name" value="NUDIX HYDROLASE"/>
    <property type="match status" value="1"/>
</dbReference>
<keyword evidence="9" id="KW-1185">Reference proteome</keyword>
<keyword evidence="4" id="KW-0378">Hydrolase</keyword>
<reference evidence="8 9" key="1">
    <citation type="journal article" date="2019" name="Int. J. Syst. Evol. Microbiol.">
        <title>The Global Catalogue of Microorganisms (GCM) 10K type strain sequencing project: providing services to taxonomists for standard genome sequencing and annotation.</title>
        <authorList>
            <consortium name="The Broad Institute Genomics Platform"/>
            <consortium name="The Broad Institute Genome Sequencing Center for Infectious Disease"/>
            <person name="Wu L."/>
            <person name="Ma J."/>
        </authorList>
    </citation>
    <scope>NUCLEOTIDE SEQUENCE [LARGE SCALE GENOMIC DNA]</scope>
    <source>
        <strain evidence="8 9">JCM 15900</strain>
    </source>
</reference>
<dbReference type="Gene3D" id="3.90.79.10">
    <property type="entry name" value="Nucleoside Triphosphate Pyrophosphohydrolase"/>
    <property type="match status" value="1"/>
</dbReference>
<evidence type="ECO:0000313" key="9">
    <source>
        <dbReference type="Proteomes" id="UP001500984"/>
    </source>
</evidence>
<accession>A0ABN2WU13</accession>
<evidence type="ECO:0000256" key="3">
    <source>
        <dbReference type="ARBA" id="ARBA00022723"/>
    </source>
</evidence>
<dbReference type="InterPro" id="IPR045121">
    <property type="entry name" value="CoAse"/>
</dbReference>
<comment type="cofactor">
    <cofactor evidence="1">
        <name>Mn(2+)</name>
        <dbReference type="ChEBI" id="CHEBI:29035"/>
    </cofactor>
</comment>
<dbReference type="InterPro" id="IPR000086">
    <property type="entry name" value="NUDIX_hydrolase_dom"/>
</dbReference>
<evidence type="ECO:0000256" key="1">
    <source>
        <dbReference type="ARBA" id="ARBA00001936"/>
    </source>
</evidence>
<dbReference type="CDD" id="cd03426">
    <property type="entry name" value="NUDIX_CoAse_Nudt7"/>
    <property type="match status" value="1"/>
</dbReference>
<evidence type="ECO:0000256" key="5">
    <source>
        <dbReference type="ARBA" id="ARBA00022842"/>
    </source>
</evidence>
<proteinExistence type="predicted"/>
<comment type="cofactor">
    <cofactor evidence="2">
        <name>Mg(2+)</name>
        <dbReference type="ChEBI" id="CHEBI:18420"/>
    </cofactor>
</comment>